<dbReference type="Proteomes" id="UP000663720">
    <property type="component" value="Chromosome"/>
</dbReference>
<dbReference type="RefSeq" id="WP_207690275.1">
    <property type="nucleotide sequence ID" value="NZ_CP061799.1"/>
</dbReference>
<proteinExistence type="predicted"/>
<dbReference type="AlphaFoldDB" id="A0A975GEN7"/>
<keyword evidence="2" id="KW-1185">Reference proteome</keyword>
<dbReference type="EMBL" id="CP061799">
    <property type="protein sequence ID" value="QTA78417.1"/>
    <property type="molecule type" value="Genomic_DNA"/>
</dbReference>
<evidence type="ECO:0000313" key="2">
    <source>
        <dbReference type="Proteomes" id="UP000663720"/>
    </source>
</evidence>
<accession>A0A975GEN7</accession>
<dbReference type="KEGG" id="dli:dnl_06380"/>
<sequence length="304" mass="33921">MNVNCLKSQETLFETRILNRMATPVFLLPDQLPEYQKFPLILFGQWYSTGFAQGIKWLSSIVFKLKFPCIILPPFDECNLSEILGLKVKLNMQNLNSNQLKTSDEEIGFHTGQKEFQIQSDTGFIGPGGKTMLHETAGEVPVMICLKPKNTATPLILCGVRLLSSSGLSNNKDRNAMFNGIIAWASTRQKATDDLQNKVIDKDKNYEISGETLNLISVIIAGTGVANSHEITAIASSIFGMEMTHEEISAGLDYLSQNGFIFMQKDQISVCKEAMEKYVQDIGLWSHVRILRKEFSAKQTGGNR</sequence>
<reference evidence="1" key="1">
    <citation type="journal article" date="2021" name="Microb. Physiol.">
        <title>Proteogenomic Insights into the Physiology of Marine, Sulfate-Reducing, Filamentous Desulfonema limicola and Desulfonema magnum.</title>
        <authorList>
            <person name="Schnaars V."/>
            <person name="Wohlbrand L."/>
            <person name="Scheve S."/>
            <person name="Hinrichs C."/>
            <person name="Reinhardt R."/>
            <person name="Rabus R."/>
        </authorList>
    </citation>
    <scope>NUCLEOTIDE SEQUENCE</scope>
    <source>
        <strain evidence="1">5ac10</strain>
    </source>
</reference>
<protein>
    <submittedName>
        <fullName evidence="1">Uncharacterized protein</fullName>
    </submittedName>
</protein>
<organism evidence="1 2">
    <name type="scientific">Desulfonema limicola</name>
    <dbReference type="NCBI Taxonomy" id="45656"/>
    <lineage>
        <taxon>Bacteria</taxon>
        <taxon>Pseudomonadati</taxon>
        <taxon>Thermodesulfobacteriota</taxon>
        <taxon>Desulfobacteria</taxon>
        <taxon>Desulfobacterales</taxon>
        <taxon>Desulfococcaceae</taxon>
        <taxon>Desulfonema</taxon>
    </lineage>
</organism>
<evidence type="ECO:0000313" key="1">
    <source>
        <dbReference type="EMBL" id="QTA78417.1"/>
    </source>
</evidence>
<gene>
    <name evidence="1" type="ORF">dnl_06380</name>
</gene>
<name>A0A975GEN7_9BACT</name>